<sequence>MGRLVSDDMHTHRLNAPCAPRARLSTRATGTTTMAHGMAEATAVYYVAFVTTQQNAESANIMHTMNYKATDEVNEMLWTTRCDATSRTTMSWRRIAPVRRTCSRLYALILDLLDQPLQQTLHLLDQPLPDRPDRKA</sequence>
<evidence type="ECO:0000313" key="2">
    <source>
        <dbReference type="Proteomes" id="UP001189429"/>
    </source>
</evidence>
<dbReference type="Proteomes" id="UP001189429">
    <property type="component" value="Unassembled WGS sequence"/>
</dbReference>
<dbReference type="EMBL" id="CAUYUJ010016427">
    <property type="protein sequence ID" value="CAK0865214.1"/>
    <property type="molecule type" value="Genomic_DNA"/>
</dbReference>
<organism evidence="1 2">
    <name type="scientific">Prorocentrum cordatum</name>
    <dbReference type="NCBI Taxonomy" id="2364126"/>
    <lineage>
        <taxon>Eukaryota</taxon>
        <taxon>Sar</taxon>
        <taxon>Alveolata</taxon>
        <taxon>Dinophyceae</taxon>
        <taxon>Prorocentrales</taxon>
        <taxon>Prorocentraceae</taxon>
        <taxon>Prorocentrum</taxon>
    </lineage>
</organism>
<proteinExistence type="predicted"/>
<evidence type="ECO:0000313" key="1">
    <source>
        <dbReference type="EMBL" id="CAK0865214.1"/>
    </source>
</evidence>
<gene>
    <name evidence="1" type="ORF">PCOR1329_LOCUS52795</name>
</gene>
<comment type="caution">
    <text evidence="1">The sequence shown here is derived from an EMBL/GenBank/DDBJ whole genome shotgun (WGS) entry which is preliminary data.</text>
</comment>
<protein>
    <submittedName>
        <fullName evidence="1">Uncharacterized protein</fullName>
    </submittedName>
</protein>
<accession>A0ABN9UY69</accession>
<keyword evidence="2" id="KW-1185">Reference proteome</keyword>
<name>A0ABN9UY69_9DINO</name>
<reference evidence="1" key="1">
    <citation type="submission" date="2023-10" db="EMBL/GenBank/DDBJ databases">
        <authorList>
            <person name="Chen Y."/>
            <person name="Shah S."/>
            <person name="Dougan E. K."/>
            <person name="Thang M."/>
            <person name="Chan C."/>
        </authorList>
    </citation>
    <scope>NUCLEOTIDE SEQUENCE [LARGE SCALE GENOMIC DNA]</scope>
</reference>